<feature type="compositionally biased region" description="Polar residues" evidence="1">
    <location>
        <begin position="203"/>
        <end position="222"/>
    </location>
</feature>
<dbReference type="AlphaFoldDB" id="A0AAV1WPN6"/>
<feature type="compositionally biased region" description="Basic and acidic residues" evidence="1">
    <location>
        <begin position="393"/>
        <end position="433"/>
    </location>
</feature>
<feature type="compositionally biased region" description="Basic and acidic residues" evidence="1">
    <location>
        <begin position="360"/>
        <end position="369"/>
    </location>
</feature>
<name>A0AAV1WPN6_LUPLU</name>
<keyword evidence="4" id="KW-1185">Reference proteome</keyword>
<dbReference type="PROSITE" id="PS51222">
    <property type="entry name" value="DCD"/>
    <property type="match status" value="1"/>
</dbReference>
<feature type="compositionally biased region" description="Basic and acidic residues" evidence="1">
    <location>
        <begin position="223"/>
        <end position="234"/>
    </location>
</feature>
<dbReference type="EMBL" id="CAXHTB010000008">
    <property type="protein sequence ID" value="CAL0311032.1"/>
    <property type="molecule type" value="Genomic_DNA"/>
</dbReference>
<feature type="compositionally biased region" description="Low complexity" evidence="1">
    <location>
        <begin position="11"/>
        <end position="23"/>
    </location>
</feature>
<sequence>MEQIDSMEGTESPPDESSSPQSSDKNDMKKDFDPTEGYLNDIALEDGKKDTENPPELSSNPNSIESDDSKKDTDPTEGYFNDVELEGTENPPDLSSNPNSTESDDSKKDIDPTEGYFNDMELEDSNKGTENPPELSSNPQSTEKDDSKKDTDAPEEYLNNTELENSSKGTDSPPEVPTNPQSTEKDDSKKDIDAPEEYLNNMELENSSKGSENLSEVPTDPQSTEKDDSKKDTDPPEGYLNDMELLEDGKKRTENPPGVSSNPQSSEKDDSKGTDPPCESSKPALNDKHTPQSLKAKPKIVKKSESGKLKMKKDEGSQQIQGKRRNRRKNKKAATNAADKKQISDNSQQMKTSDEPPLQEAEKNKEKESQNMSGSKKRPIMESHQAQKNKTGVLDRSEEKQKNKGKRKESNKSFRSKTNKDNHNGMKSQSEEKTGDKLGGIIFMCNAKTKPDCFRYRVMGVSAGKKDDVLSVKPGLKLFLYDFDLKLLYGIYKASSSGRMKLEPRAFGGKFPAQVRFKIASDCYPLPESIFKKAIKENYNKKNKFKTELTIRQVRKLSKLFRPVEVQSALPLARSPRRAIIRDRDAPDSVRGSWSHSRRERSAGDPYTNINVNSYDVRYPERDIRIERLEEITRESHRAYGMEGDRRNVAITSHVNPLREPYERDYEHLHNMDPRFRRDVPAHVEFSLRSDPLRSDPLRSNESEYQSYFHNAISDHTRDPYHTYRYGASPRDSYLAPLSREETSSSSYLVGGIRSGNLHRREIVDDRLYSTYSASSALSDYNQRQPYHGDRWEDPLVPVSSRYSFAGPSFSRR</sequence>
<dbReference type="InterPro" id="IPR013989">
    <property type="entry name" value="Dev_and_cell_death_domain"/>
</dbReference>
<feature type="compositionally biased region" description="Basic and acidic residues" evidence="1">
    <location>
        <begin position="302"/>
        <end position="316"/>
    </location>
</feature>
<gene>
    <name evidence="3" type="ORF">LLUT_LOCUS12092</name>
</gene>
<dbReference type="Proteomes" id="UP001497480">
    <property type="component" value="Unassembled WGS sequence"/>
</dbReference>
<dbReference type="Pfam" id="PF10539">
    <property type="entry name" value="Dev_Cell_Death"/>
    <property type="match status" value="1"/>
</dbReference>
<accession>A0AAV1WPN6</accession>
<feature type="compositionally biased region" description="Basic residues" evidence="1">
    <location>
        <begin position="322"/>
        <end position="332"/>
    </location>
</feature>
<feature type="compositionally biased region" description="Polar residues" evidence="1">
    <location>
        <begin position="158"/>
        <end position="170"/>
    </location>
</feature>
<dbReference type="SMART" id="SM00767">
    <property type="entry name" value="DCD"/>
    <property type="match status" value="1"/>
</dbReference>
<feature type="compositionally biased region" description="Basic and acidic residues" evidence="1">
    <location>
        <begin position="24"/>
        <end position="33"/>
    </location>
</feature>
<evidence type="ECO:0000259" key="2">
    <source>
        <dbReference type="PROSITE" id="PS51222"/>
    </source>
</evidence>
<proteinExistence type="predicted"/>
<comment type="caution">
    <text evidence="3">The sequence shown here is derived from an EMBL/GenBank/DDBJ whole genome shotgun (WGS) entry which is preliminary data.</text>
</comment>
<feature type="region of interest" description="Disordered" evidence="1">
    <location>
        <begin position="584"/>
        <end position="607"/>
    </location>
</feature>
<feature type="domain" description="DCD" evidence="2">
    <location>
        <begin position="436"/>
        <end position="563"/>
    </location>
</feature>
<feature type="region of interest" description="Disordered" evidence="1">
    <location>
        <begin position="1"/>
        <end position="433"/>
    </location>
</feature>
<evidence type="ECO:0000313" key="3">
    <source>
        <dbReference type="EMBL" id="CAL0311032.1"/>
    </source>
</evidence>
<dbReference type="PANTHER" id="PTHR46444">
    <property type="entry name" value="DCD (DEVELOPMENT AND CELL DEATH) DOMAIN PROTEIN-RELATED"/>
    <property type="match status" value="1"/>
</dbReference>
<protein>
    <recommendedName>
        <fullName evidence="2">DCD domain-containing protein</fullName>
    </recommendedName>
</protein>
<organism evidence="3 4">
    <name type="scientific">Lupinus luteus</name>
    <name type="common">European yellow lupine</name>
    <dbReference type="NCBI Taxonomy" id="3873"/>
    <lineage>
        <taxon>Eukaryota</taxon>
        <taxon>Viridiplantae</taxon>
        <taxon>Streptophyta</taxon>
        <taxon>Embryophyta</taxon>
        <taxon>Tracheophyta</taxon>
        <taxon>Spermatophyta</taxon>
        <taxon>Magnoliopsida</taxon>
        <taxon>eudicotyledons</taxon>
        <taxon>Gunneridae</taxon>
        <taxon>Pentapetalae</taxon>
        <taxon>rosids</taxon>
        <taxon>fabids</taxon>
        <taxon>Fabales</taxon>
        <taxon>Fabaceae</taxon>
        <taxon>Papilionoideae</taxon>
        <taxon>50 kb inversion clade</taxon>
        <taxon>genistoids sensu lato</taxon>
        <taxon>core genistoids</taxon>
        <taxon>Genisteae</taxon>
        <taxon>Lupinus</taxon>
    </lineage>
</organism>
<evidence type="ECO:0000313" key="4">
    <source>
        <dbReference type="Proteomes" id="UP001497480"/>
    </source>
</evidence>
<evidence type="ECO:0000256" key="1">
    <source>
        <dbReference type="SAM" id="MobiDB-lite"/>
    </source>
</evidence>
<dbReference type="PANTHER" id="PTHR46444:SF3">
    <property type="entry name" value="DCD (DEVELOPMENT AND CELL DEATH) DOMAIN PROTEIN"/>
    <property type="match status" value="1"/>
</dbReference>
<reference evidence="3 4" key="1">
    <citation type="submission" date="2024-03" db="EMBL/GenBank/DDBJ databases">
        <authorList>
            <person name="Martinez-Hernandez J."/>
        </authorList>
    </citation>
    <scope>NUCLEOTIDE SEQUENCE [LARGE SCALE GENOMIC DNA]</scope>
</reference>
<feature type="compositionally biased region" description="Basic and acidic residues" evidence="1">
    <location>
        <begin position="142"/>
        <end position="152"/>
    </location>
</feature>
<feature type="compositionally biased region" description="Basic and acidic residues" evidence="1">
    <location>
        <begin position="183"/>
        <end position="193"/>
    </location>
</feature>